<gene>
    <name evidence="3" type="ORF">IDM40_03330</name>
</gene>
<reference evidence="3 4" key="1">
    <citation type="submission" date="2020-09" db="EMBL/GenBank/DDBJ databases">
        <title>Diversity and distribution of actinomycetes associated with coral in the coast of Hainan.</title>
        <authorList>
            <person name="Li F."/>
        </authorList>
    </citation>
    <scope>NUCLEOTIDE SEQUENCE [LARGE SCALE GENOMIC DNA]</scope>
    <source>
        <strain evidence="3 4">HNM0947</strain>
    </source>
</reference>
<dbReference type="SUPFAM" id="SSF82171">
    <property type="entry name" value="DPP6 N-terminal domain-like"/>
    <property type="match status" value="1"/>
</dbReference>
<dbReference type="EMBL" id="JADBGI010000002">
    <property type="protein sequence ID" value="MBE2997744.1"/>
    <property type="molecule type" value="Genomic_DNA"/>
</dbReference>
<evidence type="ECO:0000256" key="2">
    <source>
        <dbReference type="SAM" id="SignalP"/>
    </source>
</evidence>
<protein>
    <recommendedName>
        <fullName evidence="5">WD40 repeat domain-containing protein</fullName>
    </recommendedName>
</protein>
<keyword evidence="2" id="KW-0732">Signal</keyword>
<dbReference type="PROSITE" id="PS51257">
    <property type="entry name" value="PROKAR_LIPOPROTEIN"/>
    <property type="match status" value="1"/>
</dbReference>
<evidence type="ECO:0000313" key="4">
    <source>
        <dbReference type="Proteomes" id="UP000806528"/>
    </source>
</evidence>
<feature type="region of interest" description="Disordered" evidence="1">
    <location>
        <begin position="26"/>
        <end position="49"/>
    </location>
</feature>
<feature type="chain" id="PRO_5046305132" description="WD40 repeat domain-containing protein" evidence="2">
    <location>
        <begin position="23"/>
        <end position="356"/>
    </location>
</feature>
<comment type="caution">
    <text evidence="3">The sequence shown here is derived from an EMBL/GenBank/DDBJ whole genome shotgun (WGS) entry which is preliminary data.</text>
</comment>
<proteinExistence type="predicted"/>
<name>A0ABR9P1N2_9ACTN</name>
<evidence type="ECO:0008006" key="5">
    <source>
        <dbReference type="Google" id="ProtNLM"/>
    </source>
</evidence>
<feature type="signal peptide" evidence="2">
    <location>
        <begin position="1"/>
        <end position="22"/>
    </location>
</feature>
<dbReference type="RefSeq" id="WP_193120387.1">
    <property type="nucleotide sequence ID" value="NZ_JADBGI010000002.1"/>
</dbReference>
<organism evidence="3 4">
    <name type="scientific">Nocardiopsis coralli</name>
    <dbReference type="NCBI Taxonomy" id="2772213"/>
    <lineage>
        <taxon>Bacteria</taxon>
        <taxon>Bacillati</taxon>
        <taxon>Actinomycetota</taxon>
        <taxon>Actinomycetes</taxon>
        <taxon>Streptosporangiales</taxon>
        <taxon>Nocardiopsidaceae</taxon>
        <taxon>Nocardiopsis</taxon>
    </lineage>
</organism>
<accession>A0ABR9P1N2</accession>
<evidence type="ECO:0000313" key="3">
    <source>
        <dbReference type="EMBL" id="MBE2997744.1"/>
    </source>
</evidence>
<sequence>MPFLPRRAGLLSLAVCASLALASCTGDAGEDDEREAGTGDGQDPDVWGDTPGVVVHSDDRRMLHVLDPETGEEIDSLDPGFGDDPPDYGFGASGEPFTTAFSPDFRHMARVTEDGGKVEVHDLVDQEPVWEHDLGSDGLHPADTDLTWVGFASDGVSLGFGTADGDGETLHRANFTNGGDPEEVRSARWEPEGGAADWAWNHDFRAGERYNHEHEGVDGEIIEVEGVHSGEEPMPTYVRIWPDGEMIGPNEGYEDFAPTPDGTYIGASIDRTEGSDTAEPDVGHLVELTFDDEGEVSEWSEITEADGIDAFALSPDHEQIAVSRDGEVFLLPVDGSADETRLDEDGSQDYRVLGWF</sequence>
<evidence type="ECO:0000256" key="1">
    <source>
        <dbReference type="SAM" id="MobiDB-lite"/>
    </source>
</evidence>
<dbReference type="Proteomes" id="UP000806528">
    <property type="component" value="Unassembled WGS sequence"/>
</dbReference>
<keyword evidence="4" id="KW-1185">Reference proteome</keyword>